<proteinExistence type="predicted"/>
<evidence type="ECO:0000313" key="1">
    <source>
        <dbReference type="EMBL" id="TPH15092.1"/>
    </source>
</evidence>
<dbReference type="Proteomes" id="UP000315303">
    <property type="component" value="Unassembled WGS sequence"/>
</dbReference>
<comment type="caution">
    <text evidence="1">The sequence shown here is derived from an EMBL/GenBank/DDBJ whole genome shotgun (WGS) entry which is preliminary data.</text>
</comment>
<reference evidence="1 2" key="1">
    <citation type="submission" date="2019-01" db="EMBL/GenBank/DDBJ databases">
        <title>Litorilituus lipolytica sp. nov., isolated from intertidal sand of the Yellow Sea in China.</title>
        <authorList>
            <person name="Liu A."/>
        </authorList>
    </citation>
    <scope>NUCLEOTIDE SEQUENCE [LARGE SCALE GENOMIC DNA]</scope>
    <source>
        <strain evidence="1 2">RZ04</strain>
    </source>
</reference>
<dbReference type="EMBL" id="SAWY01000020">
    <property type="protein sequence ID" value="TPH15092.1"/>
    <property type="molecule type" value="Genomic_DNA"/>
</dbReference>
<gene>
    <name evidence="1" type="ORF">EPA86_09735</name>
</gene>
<name>A0A502KU78_9GAMM</name>
<sequence>MFTILSNEAKLISFLQQATHEECVEIKNNFEQVIELLSAPVAELLANRRHYGVLLPQGNTNLPHSNDVAENTTLTLSVLLNEASLIQCINMLCLTEAVIVRDNFDNCLELTIFNSTPKTGTGNNTPNSKSNSKMVQRVNDEQINNVSPIRINEVKQRLTQAMDYSDDQKAQIKNKLNKLLFEANTTSDTNFIKQA</sequence>
<protein>
    <submittedName>
        <fullName evidence="1">Uncharacterized protein</fullName>
    </submittedName>
</protein>
<dbReference type="RefSeq" id="WP_140603256.1">
    <property type="nucleotide sequence ID" value="NZ_SAWY01000020.1"/>
</dbReference>
<keyword evidence="2" id="KW-1185">Reference proteome</keyword>
<dbReference type="OrthoDB" id="6228331at2"/>
<organism evidence="1 2">
    <name type="scientific">Litorilituus lipolyticus</name>
    <dbReference type="NCBI Taxonomy" id="2491017"/>
    <lineage>
        <taxon>Bacteria</taxon>
        <taxon>Pseudomonadati</taxon>
        <taxon>Pseudomonadota</taxon>
        <taxon>Gammaproteobacteria</taxon>
        <taxon>Alteromonadales</taxon>
        <taxon>Colwelliaceae</taxon>
        <taxon>Litorilituus</taxon>
    </lineage>
</organism>
<accession>A0A502KU78</accession>
<dbReference type="AlphaFoldDB" id="A0A502KU78"/>
<evidence type="ECO:0000313" key="2">
    <source>
        <dbReference type="Proteomes" id="UP000315303"/>
    </source>
</evidence>